<feature type="compositionally biased region" description="Low complexity" evidence="7">
    <location>
        <begin position="120"/>
        <end position="129"/>
    </location>
</feature>
<keyword evidence="3" id="KW-0689">Ribosomal protein</keyword>
<feature type="region of interest" description="Disordered" evidence="7">
    <location>
        <begin position="88"/>
        <end position="129"/>
    </location>
</feature>
<evidence type="ECO:0000256" key="2">
    <source>
        <dbReference type="ARBA" id="ARBA00008970"/>
    </source>
</evidence>
<proteinExistence type="inferred from homology"/>
<dbReference type="InterPro" id="IPR013219">
    <property type="entry name" value="Ribosomal_mS33"/>
</dbReference>
<dbReference type="EMBL" id="JAPUFD010000006">
    <property type="protein sequence ID" value="MDI1487880.1"/>
    <property type="molecule type" value="Genomic_DNA"/>
</dbReference>
<comment type="caution">
    <text evidence="8">The sequence shown here is derived from an EMBL/GenBank/DDBJ whole genome shotgun (WGS) entry which is preliminary data.</text>
</comment>
<evidence type="ECO:0000256" key="7">
    <source>
        <dbReference type="SAM" id="MobiDB-lite"/>
    </source>
</evidence>
<keyword evidence="9" id="KW-1185">Reference proteome</keyword>
<comment type="similarity">
    <text evidence="2">Belongs to the mitochondrion-specific ribosomal protein mS33 family.</text>
</comment>
<sequence>MPPSPPPPSRLHALLAVQCRIFSHTYNPHRLRQGTSVLRQRLRGPATAAYYPRRVTGIKSLLRGMRKVDAGADIDTWDEKEEDRIDHLNAAKARGKGAPRKKRSADESKKIKSKKPKPAPAAAAGGLKF</sequence>
<keyword evidence="4" id="KW-0496">Mitochondrion</keyword>
<reference evidence="8" key="1">
    <citation type="journal article" date="2023" name="Genome Biol. Evol.">
        <title>First Whole Genome Sequence and Flow Cytometry Genome Size Data for the Lichen-Forming Fungus Ramalina farinacea (Ascomycota).</title>
        <authorList>
            <person name="Llewellyn T."/>
            <person name="Mian S."/>
            <person name="Hill R."/>
            <person name="Leitch I.J."/>
            <person name="Gaya E."/>
        </authorList>
    </citation>
    <scope>NUCLEOTIDE SEQUENCE</scope>
    <source>
        <strain evidence="8">LIQ254RAFAR</strain>
    </source>
</reference>
<dbReference type="AlphaFoldDB" id="A0AA43QP74"/>
<evidence type="ECO:0000256" key="6">
    <source>
        <dbReference type="ARBA" id="ARBA00035132"/>
    </source>
</evidence>
<organism evidence="8 9">
    <name type="scientific">Ramalina farinacea</name>
    <dbReference type="NCBI Taxonomy" id="258253"/>
    <lineage>
        <taxon>Eukaryota</taxon>
        <taxon>Fungi</taxon>
        <taxon>Dikarya</taxon>
        <taxon>Ascomycota</taxon>
        <taxon>Pezizomycotina</taxon>
        <taxon>Lecanoromycetes</taxon>
        <taxon>OSLEUM clade</taxon>
        <taxon>Lecanoromycetidae</taxon>
        <taxon>Lecanorales</taxon>
        <taxon>Lecanorineae</taxon>
        <taxon>Ramalinaceae</taxon>
        <taxon>Ramalina</taxon>
    </lineage>
</organism>
<evidence type="ECO:0000256" key="1">
    <source>
        <dbReference type="ARBA" id="ARBA00004173"/>
    </source>
</evidence>
<feature type="compositionally biased region" description="Basic residues" evidence="7">
    <location>
        <begin position="93"/>
        <end position="103"/>
    </location>
</feature>
<evidence type="ECO:0000256" key="5">
    <source>
        <dbReference type="ARBA" id="ARBA00023274"/>
    </source>
</evidence>
<dbReference type="Proteomes" id="UP001161017">
    <property type="component" value="Unassembled WGS sequence"/>
</dbReference>
<dbReference type="PANTHER" id="PTHR13362:SF2">
    <property type="entry name" value="SMALL RIBOSOMAL SUBUNIT PROTEIN MS33"/>
    <property type="match status" value="1"/>
</dbReference>
<dbReference type="GO" id="GO:1990904">
    <property type="term" value="C:ribonucleoprotein complex"/>
    <property type="evidence" value="ECO:0007669"/>
    <property type="project" value="UniProtKB-KW"/>
</dbReference>
<comment type="subcellular location">
    <subcellularLocation>
        <location evidence="1">Mitochondrion</location>
    </subcellularLocation>
</comment>
<evidence type="ECO:0000313" key="8">
    <source>
        <dbReference type="EMBL" id="MDI1487880.1"/>
    </source>
</evidence>
<evidence type="ECO:0000256" key="4">
    <source>
        <dbReference type="ARBA" id="ARBA00023128"/>
    </source>
</evidence>
<gene>
    <name evidence="8" type="ORF">OHK93_007153</name>
</gene>
<protein>
    <recommendedName>
        <fullName evidence="6">Small ribosomal subunit protein mS33</fullName>
    </recommendedName>
</protein>
<accession>A0AA43QP74</accession>
<dbReference type="PANTHER" id="PTHR13362">
    <property type="entry name" value="MITOCHONDRIAL RIBOSOMAL PROTEIN S33"/>
    <property type="match status" value="1"/>
</dbReference>
<dbReference type="Pfam" id="PF08293">
    <property type="entry name" value="MRP-S33"/>
    <property type="match status" value="1"/>
</dbReference>
<name>A0AA43QP74_9LECA</name>
<keyword evidence="5" id="KW-0687">Ribonucleoprotein</keyword>
<dbReference type="GO" id="GO:0005739">
    <property type="term" value="C:mitochondrion"/>
    <property type="evidence" value="ECO:0007669"/>
    <property type="project" value="UniProtKB-SubCell"/>
</dbReference>
<evidence type="ECO:0000256" key="3">
    <source>
        <dbReference type="ARBA" id="ARBA00022980"/>
    </source>
</evidence>
<dbReference type="GO" id="GO:0005840">
    <property type="term" value="C:ribosome"/>
    <property type="evidence" value="ECO:0007669"/>
    <property type="project" value="UniProtKB-KW"/>
</dbReference>
<evidence type="ECO:0000313" key="9">
    <source>
        <dbReference type="Proteomes" id="UP001161017"/>
    </source>
</evidence>